<accession>A0A229SP87</accession>
<feature type="transmembrane region" description="Helical" evidence="1">
    <location>
        <begin position="12"/>
        <end position="30"/>
    </location>
</feature>
<comment type="caution">
    <text evidence="2">The sequence shown here is derived from an EMBL/GenBank/DDBJ whole genome shotgun (WGS) entry which is preliminary data.</text>
</comment>
<organism evidence="2 3">
    <name type="scientific">Amycolatopsis vastitatis</name>
    <dbReference type="NCBI Taxonomy" id="1905142"/>
    <lineage>
        <taxon>Bacteria</taxon>
        <taxon>Bacillati</taxon>
        <taxon>Actinomycetota</taxon>
        <taxon>Actinomycetes</taxon>
        <taxon>Pseudonocardiales</taxon>
        <taxon>Pseudonocardiaceae</taxon>
        <taxon>Amycolatopsis</taxon>
    </lineage>
</organism>
<evidence type="ECO:0000256" key="1">
    <source>
        <dbReference type="SAM" id="Phobius"/>
    </source>
</evidence>
<dbReference type="AlphaFoldDB" id="A0A229SP87"/>
<dbReference type="Proteomes" id="UP000215199">
    <property type="component" value="Unassembled WGS sequence"/>
</dbReference>
<dbReference type="EMBL" id="NMUL01000058">
    <property type="protein sequence ID" value="OXM60620.1"/>
    <property type="molecule type" value="Genomic_DNA"/>
</dbReference>
<keyword evidence="1" id="KW-1133">Transmembrane helix</keyword>
<name>A0A229SP87_9PSEU</name>
<keyword evidence="1" id="KW-0812">Transmembrane</keyword>
<evidence type="ECO:0000313" key="2">
    <source>
        <dbReference type="EMBL" id="OXM60620.1"/>
    </source>
</evidence>
<proteinExistence type="predicted"/>
<sequence length="59" mass="6828">MGAIASSPAALVVYLVLLAGLAAFLGYAWFTRYRENWDELLRKWSAKRDDERDRRPPED</sequence>
<keyword evidence="1" id="KW-0472">Membrane</keyword>
<reference evidence="3" key="1">
    <citation type="submission" date="2017-07" db="EMBL/GenBank/DDBJ databases">
        <title>Comparative genome mining reveals phylogenetic distribution patterns of secondary metabolites in Amycolatopsis.</title>
        <authorList>
            <person name="Adamek M."/>
            <person name="Alanjary M."/>
            <person name="Sales-Ortells H."/>
            <person name="Goodfellow M."/>
            <person name="Bull A.T."/>
            <person name="Kalinowski J."/>
            <person name="Ziemert N."/>
        </authorList>
    </citation>
    <scope>NUCLEOTIDE SEQUENCE [LARGE SCALE GENOMIC DNA]</scope>
    <source>
        <strain evidence="3">H5</strain>
    </source>
</reference>
<evidence type="ECO:0000313" key="3">
    <source>
        <dbReference type="Proteomes" id="UP000215199"/>
    </source>
</evidence>
<dbReference type="RefSeq" id="WP_093953173.1">
    <property type="nucleotide sequence ID" value="NZ_NMUL01000058.1"/>
</dbReference>
<protein>
    <submittedName>
        <fullName evidence="2">Uncharacterized protein</fullName>
    </submittedName>
</protein>
<gene>
    <name evidence="2" type="ORF">CF165_42085</name>
</gene>
<keyword evidence="3" id="KW-1185">Reference proteome</keyword>